<evidence type="ECO:0000313" key="8">
    <source>
        <dbReference type="EMBL" id="PIA90644.1"/>
    </source>
</evidence>
<dbReference type="PROSITE" id="PS50850">
    <property type="entry name" value="MFS"/>
    <property type="match status" value="1"/>
</dbReference>
<keyword evidence="3 6" id="KW-0812">Transmembrane</keyword>
<organism evidence="8 10">
    <name type="scientific">Cercospora beticola</name>
    <name type="common">Sugarbeet leaf spot fungus</name>
    <dbReference type="NCBI Taxonomy" id="122368"/>
    <lineage>
        <taxon>Eukaryota</taxon>
        <taxon>Fungi</taxon>
        <taxon>Dikarya</taxon>
        <taxon>Ascomycota</taxon>
        <taxon>Pezizomycotina</taxon>
        <taxon>Dothideomycetes</taxon>
        <taxon>Dothideomycetidae</taxon>
        <taxon>Mycosphaerellales</taxon>
        <taxon>Mycosphaerellaceae</taxon>
        <taxon>Cercospora</taxon>
    </lineage>
</organism>
<sequence>MELQNIKESLEVQNLGNGFEMKELLTNGPSQNLRRTLLGVASQFFQQFTGINLVTYYATFVFENSLGFGPDMSRLLAAANGTEYFIAALCGLPLIERLGRRKLMLSCAFGMAASMAILAGTVSTGQEDPETGAPVLGNAAGITATVMLFVFNTFFGMSNPFNVLRALADMRKAIGWLGMTWLYPAEITSLRIRIQANALSTCSNWLSNFVIVMITPPAFASLGYQTYIIFAVLNTAIIPAVYFFFPEPKGRSLEELDVIFASAHADGVSPVKRAREMPKLEDNALEAELVKYFGGDVEEVRRRSSVGM</sequence>
<proteinExistence type="inferred from homology"/>
<keyword evidence="5 6" id="KW-0472">Membrane</keyword>
<evidence type="ECO:0000259" key="7">
    <source>
        <dbReference type="PROSITE" id="PS50850"/>
    </source>
</evidence>
<keyword evidence="11" id="KW-1185">Reference proteome</keyword>
<evidence type="ECO:0000313" key="11">
    <source>
        <dbReference type="Proteomes" id="UP001302367"/>
    </source>
</evidence>
<evidence type="ECO:0000256" key="4">
    <source>
        <dbReference type="ARBA" id="ARBA00022989"/>
    </source>
</evidence>
<dbReference type="InterPro" id="IPR005828">
    <property type="entry name" value="MFS_sugar_transport-like"/>
</dbReference>
<name>A0A2G5HDK8_CERBT</name>
<comment type="subcellular location">
    <subcellularLocation>
        <location evidence="1">Membrane</location>
        <topology evidence="1">Multi-pass membrane protein</topology>
    </subcellularLocation>
</comment>
<keyword evidence="8" id="KW-0762">Sugar transport</keyword>
<dbReference type="EMBL" id="LKMD01000107">
    <property type="protein sequence ID" value="PIA90644.1"/>
    <property type="molecule type" value="Genomic_DNA"/>
</dbReference>
<dbReference type="InterPro" id="IPR005829">
    <property type="entry name" value="Sugar_transporter_CS"/>
</dbReference>
<feature type="transmembrane region" description="Helical" evidence="6">
    <location>
        <begin position="198"/>
        <end position="220"/>
    </location>
</feature>
<dbReference type="InterPro" id="IPR050360">
    <property type="entry name" value="MFS_Sugar_Transporters"/>
</dbReference>
<reference evidence="9 11" key="2">
    <citation type="submission" date="2023-09" db="EMBL/GenBank/DDBJ databases">
        <title>Complete-Gapless Cercospora beticola genome.</title>
        <authorList>
            <person name="Wyatt N.A."/>
            <person name="Spanner R.E."/>
            <person name="Bolton M.D."/>
        </authorList>
    </citation>
    <scope>NUCLEOTIDE SEQUENCE [LARGE SCALE GENOMIC DNA]</scope>
    <source>
        <strain evidence="9">Cb09-40</strain>
    </source>
</reference>
<dbReference type="GO" id="GO:0016020">
    <property type="term" value="C:membrane"/>
    <property type="evidence" value="ECO:0007669"/>
    <property type="project" value="UniProtKB-SubCell"/>
</dbReference>
<dbReference type="Pfam" id="PF00083">
    <property type="entry name" value="Sugar_tr"/>
    <property type="match status" value="1"/>
</dbReference>
<dbReference type="InterPro" id="IPR036259">
    <property type="entry name" value="MFS_trans_sf"/>
</dbReference>
<dbReference type="InterPro" id="IPR020846">
    <property type="entry name" value="MFS_dom"/>
</dbReference>
<evidence type="ECO:0000313" key="9">
    <source>
        <dbReference type="EMBL" id="WPB07934.1"/>
    </source>
</evidence>
<dbReference type="EMBL" id="CP134192">
    <property type="protein sequence ID" value="WPB07934.1"/>
    <property type="molecule type" value="Genomic_DNA"/>
</dbReference>
<evidence type="ECO:0000256" key="6">
    <source>
        <dbReference type="SAM" id="Phobius"/>
    </source>
</evidence>
<gene>
    <name evidence="8" type="ORF">CB0940_11104</name>
    <name evidence="9" type="ORF">RHO25_012598</name>
</gene>
<accession>A0A2G5HDK8</accession>
<dbReference type="PANTHER" id="PTHR48022">
    <property type="entry name" value="PLASTIDIC GLUCOSE TRANSPORTER 4"/>
    <property type="match status" value="1"/>
</dbReference>
<keyword evidence="8" id="KW-0813">Transport</keyword>
<dbReference type="Gene3D" id="1.20.1250.20">
    <property type="entry name" value="MFS general substrate transporter like domains"/>
    <property type="match status" value="1"/>
</dbReference>
<dbReference type="GO" id="GO:0005351">
    <property type="term" value="F:carbohydrate:proton symporter activity"/>
    <property type="evidence" value="ECO:0007669"/>
    <property type="project" value="TreeGrafter"/>
</dbReference>
<reference evidence="8 10" key="1">
    <citation type="submission" date="2015-10" db="EMBL/GenBank/DDBJ databases">
        <title>The cercosporin biosynthetic gene cluster was horizontally transferred to several fungal lineages and shown to be expanded in Cercospora beticola based on microsynteny with recipient genomes.</title>
        <authorList>
            <person name="De Jonge R."/>
            <person name="Ebert M.K."/>
            <person name="Suttle J.C."/>
            <person name="Jurick Ii W.M."/>
            <person name="Secor G.A."/>
            <person name="Thomma B.P."/>
            <person name="Van De Peer Y."/>
            <person name="Bolton M.D."/>
        </authorList>
    </citation>
    <scope>NUCLEOTIDE SEQUENCE [LARGE SCALE GENOMIC DNA]</scope>
    <source>
        <strain evidence="8 10">09-40</strain>
    </source>
</reference>
<dbReference type="PANTHER" id="PTHR48022:SF68">
    <property type="entry name" value="MAJOR FACILITATOR SUPERFAMILY (MFS) PROFILE DOMAIN-CONTAINING PROTEIN-RELATED"/>
    <property type="match status" value="1"/>
</dbReference>
<evidence type="ECO:0000256" key="5">
    <source>
        <dbReference type="ARBA" id="ARBA00023136"/>
    </source>
</evidence>
<evidence type="ECO:0000256" key="3">
    <source>
        <dbReference type="ARBA" id="ARBA00022692"/>
    </source>
</evidence>
<dbReference type="OrthoDB" id="6612291at2759"/>
<evidence type="ECO:0000256" key="2">
    <source>
        <dbReference type="ARBA" id="ARBA00010992"/>
    </source>
</evidence>
<dbReference type="Proteomes" id="UP000230605">
    <property type="component" value="Chromosome 9"/>
</dbReference>
<feature type="transmembrane region" description="Helical" evidence="6">
    <location>
        <begin position="135"/>
        <end position="155"/>
    </location>
</feature>
<feature type="transmembrane region" description="Helical" evidence="6">
    <location>
        <begin position="226"/>
        <end position="245"/>
    </location>
</feature>
<feature type="domain" description="Major facilitator superfamily (MFS) profile" evidence="7">
    <location>
        <begin position="1"/>
        <end position="249"/>
    </location>
</feature>
<evidence type="ECO:0000256" key="1">
    <source>
        <dbReference type="ARBA" id="ARBA00004141"/>
    </source>
</evidence>
<keyword evidence="4 6" id="KW-1133">Transmembrane helix</keyword>
<comment type="similarity">
    <text evidence="2">Belongs to the major facilitator superfamily. Sugar transporter (TC 2.A.1.1) family.</text>
</comment>
<evidence type="ECO:0000313" key="10">
    <source>
        <dbReference type="Proteomes" id="UP000230605"/>
    </source>
</evidence>
<dbReference type="Proteomes" id="UP001302367">
    <property type="component" value="Chromosome 9"/>
</dbReference>
<dbReference type="AlphaFoldDB" id="A0A2G5HDK8"/>
<protein>
    <submittedName>
        <fullName evidence="8">Sugar transporter STL1</fullName>
    </submittedName>
</protein>
<feature type="transmembrane region" description="Helical" evidence="6">
    <location>
        <begin position="103"/>
        <end position="123"/>
    </location>
</feature>
<dbReference type="SUPFAM" id="SSF103473">
    <property type="entry name" value="MFS general substrate transporter"/>
    <property type="match status" value="1"/>
</dbReference>
<dbReference type="PROSITE" id="PS00216">
    <property type="entry name" value="SUGAR_TRANSPORT_1"/>
    <property type="match status" value="1"/>
</dbReference>